<protein>
    <recommendedName>
        <fullName evidence="2">Putative plant transposon protein domain-containing protein</fullName>
    </recommendedName>
</protein>
<dbReference type="Pfam" id="PF20167">
    <property type="entry name" value="Transposase_32"/>
    <property type="match status" value="1"/>
</dbReference>
<dbReference type="EMBL" id="CP144700">
    <property type="protein sequence ID" value="WVZ23716.1"/>
    <property type="molecule type" value="Genomic_DNA"/>
</dbReference>
<organism evidence="3 4">
    <name type="scientific">Vigna mungo</name>
    <name type="common">Black gram</name>
    <name type="synonym">Phaseolus mungo</name>
    <dbReference type="NCBI Taxonomy" id="3915"/>
    <lineage>
        <taxon>Eukaryota</taxon>
        <taxon>Viridiplantae</taxon>
        <taxon>Streptophyta</taxon>
        <taxon>Embryophyta</taxon>
        <taxon>Tracheophyta</taxon>
        <taxon>Spermatophyta</taxon>
        <taxon>Magnoliopsida</taxon>
        <taxon>eudicotyledons</taxon>
        <taxon>Gunneridae</taxon>
        <taxon>Pentapetalae</taxon>
        <taxon>rosids</taxon>
        <taxon>fabids</taxon>
        <taxon>Fabales</taxon>
        <taxon>Fabaceae</taxon>
        <taxon>Papilionoideae</taxon>
        <taxon>50 kb inversion clade</taxon>
        <taxon>NPAAA clade</taxon>
        <taxon>indigoferoid/millettioid clade</taxon>
        <taxon>Phaseoleae</taxon>
        <taxon>Vigna</taxon>
    </lineage>
</organism>
<keyword evidence="4" id="KW-1185">Reference proteome</keyword>
<evidence type="ECO:0000313" key="3">
    <source>
        <dbReference type="EMBL" id="WVZ23716.1"/>
    </source>
</evidence>
<gene>
    <name evidence="3" type="ORF">V8G54_002260</name>
</gene>
<feature type="region of interest" description="Disordered" evidence="1">
    <location>
        <begin position="264"/>
        <end position="288"/>
    </location>
</feature>
<dbReference type="AlphaFoldDB" id="A0AAQ3SCB7"/>
<sequence>MAEPVRRTPVRGPNIHGWISDEDLHPTYLQRWKERRVLRHKFATINWLQASGFQISHMLMEQGIQHLLELQGRYYPDLVRIFYYNLKTRDGIAYSKVKGVDIALEYNIWTNVAQLPIFDDALHVSNDLSNRKHLLVGPLKMEERLLHYLLVWILCPRGTNLAQCSELDLMIMSAITHHRKINWPSLITDTIVRAIRYDRASLPYPLLISKILEYRGVDVMGEECVHVLPSNKIGESTLRQMGIILQGDHYVFAEEVGALVNEDVDEDDQEAQIPDPTNVAGSSQPPPQYSLESISRQIEMMATMQQNRMDEMMAFHNRCYDEITSHVHEIDSKLAKMYIPDSEDES</sequence>
<evidence type="ECO:0000313" key="4">
    <source>
        <dbReference type="Proteomes" id="UP001374535"/>
    </source>
</evidence>
<dbReference type="Proteomes" id="UP001374535">
    <property type="component" value="Chromosome 1"/>
</dbReference>
<accession>A0AAQ3SCB7</accession>
<proteinExistence type="predicted"/>
<evidence type="ECO:0000256" key="1">
    <source>
        <dbReference type="SAM" id="MobiDB-lite"/>
    </source>
</evidence>
<evidence type="ECO:0000259" key="2">
    <source>
        <dbReference type="Pfam" id="PF20167"/>
    </source>
</evidence>
<dbReference type="InterPro" id="IPR046796">
    <property type="entry name" value="Transposase_32_dom"/>
</dbReference>
<reference evidence="3 4" key="1">
    <citation type="journal article" date="2023" name="Life. Sci Alliance">
        <title>Evolutionary insights into 3D genome organization and epigenetic landscape of Vigna mungo.</title>
        <authorList>
            <person name="Junaid A."/>
            <person name="Singh B."/>
            <person name="Bhatia S."/>
        </authorList>
    </citation>
    <scope>NUCLEOTIDE SEQUENCE [LARGE SCALE GENOMIC DNA]</scope>
    <source>
        <strain evidence="3">Urdbean</strain>
    </source>
</reference>
<name>A0AAQ3SCB7_VIGMU</name>
<feature type="domain" description="Putative plant transposon protein" evidence="2">
    <location>
        <begin position="62"/>
        <end position="218"/>
    </location>
</feature>